<evidence type="ECO:0000313" key="3">
    <source>
        <dbReference type="Proteomes" id="UP000198942"/>
    </source>
</evidence>
<protein>
    <recommendedName>
        <fullName evidence="1">Transposase IS200-like domain-containing protein</fullName>
    </recommendedName>
</protein>
<dbReference type="SUPFAM" id="SSF143422">
    <property type="entry name" value="Transposase IS200-like"/>
    <property type="match status" value="1"/>
</dbReference>
<feature type="domain" description="Transposase IS200-like" evidence="1">
    <location>
        <begin position="2"/>
        <end position="133"/>
    </location>
</feature>
<keyword evidence="3" id="KW-1185">Reference proteome</keyword>
<dbReference type="InterPro" id="IPR002686">
    <property type="entry name" value="Transposase_17"/>
</dbReference>
<dbReference type="Proteomes" id="UP000198942">
    <property type="component" value="Unassembled WGS sequence"/>
</dbReference>
<dbReference type="EMBL" id="FOCL01000002">
    <property type="protein sequence ID" value="SEN26526.1"/>
    <property type="molecule type" value="Genomic_DNA"/>
</dbReference>
<dbReference type="Gene3D" id="3.30.70.1290">
    <property type="entry name" value="Transposase IS200-like"/>
    <property type="match status" value="1"/>
</dbReference>
<dbReference type="AlphaFoldDB" id="A0A1H8F4I1"/>
<evidence type="ECO:0000313" key="2">
    <source>
        <dbReference type="EMBL" id="SEN26526.1"/>
    </source>
</evidence>
<dbReference type="PANTHER" id="PTHR36966">
    <property type="entry name" value="REP-ASSOCIATED TYROSINE TRANSPOSASE"/>
    <property type="match status" value="1"/>
</dbReference>
<dbReference type="OrthoDB" id="9788881at2"/>
<accession>A0A1H8F4I1</accession>
<dbReference type="InterPro" id="IPR052715">
    <property type="entry name" value="RAYT_transposase"/>
</dbReference>
<reference evidence="3" key="1">
    <citation type="submission" date="2016-10" db="EMBL/GenBank/DDBJ databases">
        <authorList>
            <person name="Varghese N."/>
            <person name="Submissions S."/>
        </authorList>
    </citation>
    <scope>NUCLEOTIDE SEQUENCE [LARGE SCALE GENOMIC DNA]</scope>
    <source>
        <strain evidence="3">Gh-48</strain>
    </source>
</reference>
<dbReference type="PANTHER" id="PTHR36966:SF1">
    <property type="entry name" value="REP-ASSOCIATED TYROSINE TRANSPOSASE"/>
    <property type="match status" value="1"/>
</dbReference>
<proteinExistence type="predicted"/>
<dbReference type="STRING" id="551995.SAMN05192574_102953"/>
<name>A0A1H8F4I1_9SPHI</name>
<dbReference type="RefSeq" id="WP_091210281.1">
    <property type="nucleotide sequence ID" value="NZ_FOCL01000002.1"/>
</dbReference>
<dbReference type="GO" id="GO:0043565">
    <property type="term" value="F:sequence-specific DNA binding"/>
    <property type="evidence" value="ECO:0007669"/>
    <property type="project" value="TreeGrafter"/>
</dbReference>
<gene>
    <name evidence="2" type="ORF">SAMN05192574_102953</name>
</gene>
<dbReference type="GO" id="GO:0006313">
    <property type="term" value="P:DNA transposition"/>
    <property type="evidence" value="ECO:0007669"/>
    <property type="project" value="InterPro"/>
</dbReference>
<sequence>MEFDEIYFYTATINNWMPLLQSDKFKHIVLNSLIYLVKQKKIEIYGFVIMPNHIHLIWSGSKMNGKEKPFASFMKFTGHQFLDELRATDEQLLAKFKTDLKNRNYLFWQTNSLPIKVFDRKMLEQKLDYIHLNPLQAHWNLTDNPNNYYFSSCSFYEQEDKKFDWLTHYMDAM</sequence>
<dbReference type="GO" id="GO:0004803">
    <property type="term" value="F:transposase activity"/>
    <property type="evidence" value="ECO:0007669"/>
    <property type="project" value="InterPro"/>
</dbReference>
<dbReference type="InterPro" id="IPR036515">
    <property type="entry name" value="Transposase_17_sf"/>
</dbReference>
<dbReference type="SMART" id="SM01321">
    <property type="entry name" value="Y1_Tnp"/>
    <property type="match status" value="1"/>
</dbReference>
<evidence type="ECO:0000259" key="1">
    <source>
        <dbReference type="SMART" id="SM01321"/>
    </source>
</evidence>
<organism evidence="2 3">
    <name type="scientific">Mucilaginibacter gossypiicola</name>
    <dbReference type="NCBI Taxonomy" id="551995"/>
    <lineage>
        <taxon>Bacteria</taxon>
        <taxon>Pseudomonadati</taxon>
        <taxon>Bacteroidota</taxon>
        <taxon>Sphingobacteriia</taxon>
        <taxon>Sphingobacteriales</taxon>
        <taxon>Sphingobacteriaceae</taxon>
        <taxon>Mucilaginibacter</taxon>
    </lineage>
</organism>